<evidence type="ECO:0000313" key="2">
    <source>
        <dbReference type="EMBL" id="AEW45327.1"/>
    </source>
</evidence>
<dbReference type="Proteomes" id="UP000009135">
    <property type="component" value="Chromosome"/>
</dbReference>
<dbReference type="OrthoDB" id="402389at2"/>
<feature type="compositionally biased region" description="Basic and acidic residues" evidence="1">
    <location>
        <begin position="32"/>
        <end position="51"/>
    </location>
</feature>
<keyword evidence="3" id="KW-1185">Reference proteome</keyword>
<proteinExistence type="predicted"/>
<evidence type="ECO:0000256" key="1">
    <source>
        <dbReference type="SAM" id="MobiDB-lite"/>
    </source>
</evidence>
<accession>H6N6Q5</accession>
<dbReference type="STRING" id="1111676.MHC_02305"/>
<dbReference type="HOGENOM" id="CLU_1675920_0_0_14"/>
<sequence length="152" mass="17143">MQLTIVKFLVGGIATSVTTGLTAWGISSIDWKEKSKELPQTKDEISPKAEIKSSTTVPSTEQTSPSPSCEVFKIDNKGKDGQRIEKIDWKEKKKEDSNAETTNKNFWEDVEKACEGTDSNKPQYQGKVYVTETGGKWNYSRFDQKDWSPKVK</sequence>
<dbReference type="EMBL" id="CP003199">
    <property type="protein sequence ID" value="AEW45327.1"/>
    <property type="molecule type" value="Genomic_DNA"/>
</dbReference>
<reference evidence="2 3" key="1">
    <citation type="journal article" date="2012" name="J. Bacteriol.">
        <title>Complete genome sequence of Mycoplasma haemocanis strain Illinois.</title>
        <authorList>
            <person name="do Nascimento N.C."/>
            <person name="Guimaraes A.M."/>
            <person name="Santos A.P."/>
            <person name="Sanmiguel P.J."/>
            <person name="Messick J.B."/>
        </authorList>
    </citation>
    <scope>NUCLEOTIDE SEQUENCE [LARGE SCALE GENOMIC DNA]</scope>
    <source>
        <strain evidence="2 3">Illinois</strain>
    </source>
</reference>
<organism evidence="2 3">
    <name type="scientific">Mycoplasma haemocanis (strain Illinois)</name>
    <dbReference type="NCBI Taxonomy" id="1111676"/>
    <lineage>
        <taxon>Bacteria</taxon>
        <taxon>Bacillati</taxon>
        <taxon>Mycoplasmatota</taxon>
        <taxon>Mollicutes</taxon>
        <taxon>Mycoplasmataceae</taxon>
        <taxon>Mycoplasma</taxon>
    </lineage>
</organism>
<evidence type="ECO:0000313" key="3">
    <source>
        <dbReference type="Proteomes" id="UP000009135"/>
    </source>
</evidence>
<feature type="compositionally biased region" description="Polar residues" evidence="1">
    <location>
        <begin position="52"/>
        <end position="67"/>
    </location>
</feature>
<dbReference type="AlphaFoldDB" id="H6N6Q5"/>
<gene>
    <name evidence="2" type="ordered locus">MHC_02305</name>
</gene>
<protein>
    <submittedName>
        <fullName evidence="2">Uncharacterized protein</fullName>
    </submittedName>
</protein>
<feature type="region of interest" description="Disordered" evidence="1">
    <location>
        <begin position="32"/>
        <end position="77"/>
    </location>
</feature>
<name>H6N6Q5_MYCHN</name>
<dbReference type="KEGG" id="mhe:MHC_02305"/>